<feature type="region of interest" description="Disordered" evidence="2">
    <location>
        <begin position="602"/>
        <end position="650"/>
    </location>
</feature>
<feature type="compositionally biased region" description="Polar residues" evidence="2">
    <location>
        <begin position="686"/>
        <end position="697"/>
    </location>
</feature>
<reference evidence="3 4" key="1">
    <citation type="journal article" date="2013" name="PLoS Genet.">
        <title>Comparative genome structure, secondary metabolite, and effector coding capacity across Cochliobolus pathogens.</title>
        <authorList>
            <person name="Condon B.J."/>
            <person name="Leng Y."/>
            <person name="Wu D."/>
            <person name="Bushley K.E."/>
            <person name="Ohm R.A."/>
            <person name="Otillar R."/>
            <person name="Martin J."/>
            <person name="Schackwitz W."/>
            <person name="Grimwood J."/>
            <person name="MohdZainudin N."/>
            <person name="Xue C."/>
            <person name="Wang R."/>
            <person name="Manning V.A."/>
            <person name="Dhillon B."/>
            <person name="Tu Z.J."/>
            <person name="Steffenson B.J."/>
            <person name="Salamov A."/>
            <person name="Sun H."/>
            <person name="Lowry S."/>
            <person name="LaButti K."/>
            <person name="Han J."/>
            <person name="Copeland A."/>
            <person name="Lindquist E."/>
            <person name="Barry K."/>
            <person name="Schmutz J."/>
            <person name="Baker S.E."/>
            <person name="Ciuffetti L.M."/>
            <person name="Grigoriev I.V."/>
            <person name="Zhong S."/>
            <person name="Turgeon B.G."/>
        </authorList>
    </citation>
    <scope>NUCLEOTIDE SEQUENCE [LARGE SCALE GENOMIC DNA]</scope>
    <source>
        <strain evidence="3 4">FI3</strain>
    </source>
</reference>
<gene>
    <name evidence="3" type="ORF">COCVIDRAFT_23754</name>
</gene>
<evidence type="ECO:0000256" key="2">
    <source>
        <dbReference type="SAM" id="MobiDB-lite"/>
    </source>
</evidence>
<name>W7ETK8_BIPV3</name>
<dbReference type="OrthoDB" id="3695661at2759"/>
<feature type="region of interest" description="Disordered" evidence="2">
    <location>
        <begin position="182"/>
        <end position="208"/>
    </location>
</feature>
<dbReference type="RefSeq" id="XP_014560017.1">
    <property type="nucleotide sequence ID" value="XM_014704531.1"/>
</dbReference>
<sequence length="869" mass="99795">MPADIHLIKAEGAYERLPAKGQNGLRFPVERYLPPKDFINFDDELKYRTKLLHMARNSNRTTLCLRCGVPTGQHPKDICFCQWCGCRADDIHPDLECPWIYASVSFWKSKLVITDPASGERSSDWVPVNVQIQPTKEEQAFLALENPIFLDFPRAREGRNIVVPDGANMMQPVLMPRKLKIQELNRGEKRQHEDGDESSERPTRRPFVVGSDKHVELKDELFRELKDALFRELKDELFHELSRMREKIARLSYEVTELRALTEMNRENQFPSRPPIRQYGGFSPSRSEYREDTSPYSSNPRRQGDRSSQLGNQYDEHRDRFSANSGLYRPTQQQSPPHPTRGDGRPFPVDSSYQDNSSMNRRSVYHRQQHRSSQSGRPMSDKMLPVPHGQERVPWTTIGAGTRLLNEQRLQSTSKAVVYAAMEQQSSLATCIKWEYSPEPRWPEKPNRGSEYGRMENRGTLAQQRNDRINRDQASLTDPLTVSATRLRATNPCRIGRLSPIDLPGLMSRMKIPSTGTCLRATTLRGATHSMDISNIGTQLTISVIIITTSEAGFPARLLHMIDMWSILREYVHLIEAIILSRKDPRDPSYYEEDFYTRGRDRYAREHDHSPRRILPSRYESGHTRTHEDSSFSREVGPLQHRPETLPSTQAVDDYLSRQLESRLRSIFEEIVAKRAARIATEASETRSSSPQSQTPVAATISEKDHDEQAATTPHVVPMSKTPAEIYKHMQDELKGLLAMEYDSNAEPPLIPYGFGSAWDDSASVYIFPWKYGATKSCNLGLCKDMFMGKTCRDYTCTHAHNWLSYDQLAYLLGQPDARTRKAAREFVHDFFPLWFHAWVNMDMPTFDDPVPPKPPTSLTKSWRLPLLN</sequence>
<dbReference type="AlphaFoldDB" id="W7ETK8"/>
<dbReference type="Proteomes" id="UP000054337">
    <property type="component" value="Unassembled WGS sequence"/>
</dbReference>
<keyword evidence="1" id="KW-0175">Coiled coil</keyword>
<proteinExistence type="predicted"/>
<feature type="region of interest" description="Disordered" evidence="2">
    <location>
        <begin position="266"/>
        <end position="388"/>
    </location>
</feature>
<keyword evidence="4" id="KW-1185">Reference proteome</keyword>
<feature type="compositionally biased region" description="Polar residues" evidence="2">
    <location>
        <begin position="322"/>
        <end position="335"/>
    </location>
</feature>
<accession>W7ETK8</accession>
<feature type="coiled-coil region" evidence="1">
    <location>
        <begin position="234"/>
        <end position="261"/>
    </location>
</feature>
<dbReference type="GeneID" id="26253164"/>
<evidence type="ECO:0000256" key="1">
    <source>
        <dbReference type="SAM" id="Coils"/>
    </source>
</evidence>
<feature type="compositionally biased region" description="Polar residues" evidence="2">
    <location>
        <begin position="351"/>
        <end position="361"/>
    </location>
</feature>
<dbReference type="EMBL" id="KI968705">
    <property type="protein sequence ID" value="EUN30489.1"/>
    <property type="molecule type" value="Genomic_DNA"/>
</dbReference>
<feature type="compositionally biased region" description="Polar residues" evidence="2">
    <location>
        <begin position="294"/>
        <end position="312"/>
    </location>
</feature>
<organism evidence="3 4">
    <name type="scientific">Bipolaris victoriae (strain FI3)</name>
    <name type="common">Victoria blight of oats agent</name>
    <name type="synonym">Cochliobolus victoriae</name>
    <dbReference type="NCBI Taxonomy" id="930091"/>
    <lineage>
        <taxon>Eukaryota</taxon>
        <taxon>Fungi</taxon>
        <taxon>Dikarya</taxon>
        <taxon>Ascomycota</taxon>
        <taxon>Pezizomycotina</taxon>
        <taxon>Dothideomycetes</taxon>
        <taxon>Pleosporomycetidae</taxon>
        <taxon>Pleosporales</taxon>
        <taxon>Pleosporineae</taxon>
        <taxon>Pleosporaceae</taxon>
        <taxon>Bipolaris</taxon>
    </lineage>
</organism>
<feature type="compositionally biased region" description="Basic and acidic residues" evidence="2">
    <location>
        <begin position="620"/>
        <end position="632"/>
    </location>
</feature>
<feature type="compositionally biased region" description="Basic and acidic residues" evidence="2">
    <location>
        <begin position="602"/>
        <end position="611"/>
    </location>
</feature>
<feature type="compositionally biased region" description="Basic and acidic residues" evidence="2">
    <location>
        <begin position="182"/>
        <end position="203"/>
    </location>
</feature>
<protein>
    <submittedName>
        <fullName evidence="3">Uncharacterized protein</fullName>
    </submittedName>
</protein>
<evidence type="ECO:0000313" key="4">
    <source>
        <dbReference type="Proteomes" id="UP000054337"/>
    </source>
</evidence>
<dbReference type="HOGENOM" id="CLU_330083_0_0_1"/>
<feature type="region of interest" description="Disordered" evidence="2">
    <location>
        <begin position="680"/>
        <end position="712"/>
    </location>
</feature>
<evidence type="ECO:0000313" key="3">
    <source>
        <dbReference type="EMBL" id="EUN30489.1"/>
    </source>
</evidence>